<dbReference type="OrthoDB" id="75807at2759"/>
<dbReference type="Pfam" id="PF10187">
    <property type="entry name" value="FAM192A_Fyv6_N"/>
    <property type="match status" value="1"/>
</dbReference>
<dbReference type="InterPro" id="IPR019331">
    <property type="entry name" value="FAM192A/Fyv6_N"/>
</dbReference>
<organism evidence="5 6">
    <name type="scientific">Ophiocordyceps camponoti-rufipedis</name>
    <dbReference type="NCBI Taxonomy" id="2004952"/>
    <lineage>
        <taxon>Eukaryota</taxon>
        <taxon>Fungi</taxon>
        <taxon>Dikarya</taxon>
        <taxon>Ascomycota</taxon>
        <taxon>Pezizomycotina</taxon>
        <taxon>Sordariomycetes</taxon>
        <taxon>Hypocreomycetidae</taxon>
        <taxon>Hypocreales</taxon>
        <taxon>Ophiocordycipitaceae</taxon>
        <taxon>Ophiocordyceps</taxon>
    </lineage>
</organism>
<reference evidence="5 6" key="1">
    <citation type="submission" date="2017-06" db="EMBL/GenBank/DDBJ databases">
        <title>Ant-infecting Ophiocordyceps genomes reveal a high diversity of potential behavioral manipulation genes and a possible major role for enterotoxins.</title>
        <authorList>
            <person name="De Bekker C."/>
            <person name="Evans H.C."/>
            <person name="Brachmann A."/>
            <person name="Hughes D.P."/>
        </authorList>
    </citation>
    <scope>NUCLEOTIDE SEQUENCE [LARGE SCALE GENOMIC DNA]</scope>
    <source>
        <strain evidence="5 6">Map16</strain>
    </source>
</reference>
<evidence type="ECO:0000256" key="3">
    <source>
        <dbReference type="SAM" id="MobiDB-lite"/>
    </source>
</evidence>
<evidence type="ECO:0000256" key="2">
    <source>
        <dbReference type="ARBA" id="ARBA00023242"/>
    </source>
</evidence>
<comment type="subcellular location">
    <subcellularLocation>
        <location evidence="1">Nucleus</location>
    </subcellularLocation>
</comment>
<evidence type="ECO:0000313" key="6">
    <source>
        <dbReference type="Proteomes" id="UP000226431"/>
    </source>
</evidence>
<gene>
    <name evidence="5" type="ORF">CDD80_2747</name>
</gene>
<comment type="caution">
    <text evidence="5">The sequence shown here is derived from an EMBL/GenBank/DDBJ whole genome shotgun (WGS) entry which is preliminary data.</text>
</comment>
<evidence type="ECO:0000256" key="1">
    <source>
        <dbReference type="ARBA" id="ARBA00004123"/>
    </source>
</evidence>
<keyword evidence="6" id="KW-1185">Reference proteome</keyword>
<feature type="compositionally biased region" description="Basic and acidic residues" evidence="3">
    <location>
        <begin position="13"/>
        <end position="36"/>
    </location>
</feature>
<proteinExistence type="predicted"/>
<dbReference type="Proteomes" id="UP000226431">
    <property type="component" value="Unassembled WGS sequence"/>
</dbReference>
<accession>A0A2C5Z4L8</accession>
<name>A0A2C5Z4L8_9HYPO</name>
<evidence type="ECO:0000313" key="5">
    <source>
        <dbReference type="EMBL" id="PHH74936.1"/>
    </source>
</evidence>
<dbReference type="STRING" id="2004952.A0A2C5Z4L8"/>
<evidence type="ECO:0000259" key="4">
    <source>
        <dbReference type="Pfam" id="PF10187"/>
    </source>
</evidence>
<dbReference type="EMBL" id="NJES01000244">
    <property type="protein sequence ID" value="PHH74936.1"/>
    <property type="molecule type" value="Genomic_DNA"/>
</dbReference>
<dbReference type="GO" id="GO:0005634">
    <property type="term" value="C:nucleus"/>
    <property type="evidence" value="ECO:0007669"/>
    <property type="project" value="UniProtKB-SubCell"/>
</dbReference>
<protein>
    <recommendedName>
        <fullName evidence="4">FAM192A/Fyv6 N-terminal domain-containing protein</fullName>
    </recommendedName>
</protein>
<feature type="region of interest" description="Disordered" evidence="3">
    <location>
        <begin position="1"/>
        <end position="36"/>
    </location>
</feature>
<dbReference type="AlphaFoldDB" id="A0A2C5Z4L8"/>
<feature type="domain" description="FAM192A/Fyv6 N-terminal" evidence="4">
    <location>
        <begin position="28"/>
        <end position="72"/>
    </location>
</feature>
<keyword evidence="2" id="KW-0539">Nucleus</keyword>
<sequence length="78" mass="8626">MADRFVSGGTIGDEPKSTDERRPSISAEGHKAEWESVQRELAAERKRREEARVKAAGGEEKSLYDILQANKGALILVE</sequence>